<evidence type="ECO:0000313" key="7">
    <source>
        <dbReference type="EMBL" id="CAF0737923.1"/>
    </source>
</evidence>
<dbReference type="InterPro" id="IPR031968">
    <property type="entry name" value="VASt"/>
</dbReference>
<accession>A0A813NKR0</accession>
<dbReference type="PANTHER" id="PTHR23319">
    <property type="entry name" value="GRAM DOMAIN CONTAINING 1B, ISOFORM E"/>
    <property type="match status" value="1"/>
</dbReference>
<feature type="region of interest" description="Disordered" evidence="5">
    <location>
        <begin position="575"/>
        <end position="607"/>
    </location>
</feature>
<dbReference type="GO" id="GO:0140268">
    <property type="term" value="C:endoplasmic reticulum-plasma membrane contact site"/>
    <property type="evidence" value="ECO:0007669"/>
    <property type="project" value="TreeGrafter"/>
</dbReference>
<keyword evidence="4" id="KW-0472">Membrane</keyword>
<dbReference type="InterPro" id="IPR011993">
    <property type="entry name" value="PH-like_dom_sf"/>
</dbReference>
<dbReference type="Pfam" id="PF03718">
    <property type="entry name" value="Glyco_hydro_49"/>
    <property type="match status" value="1"/>
</dbReference>
<evidence type="ECO:0000256" key="1">
    <source>
        <dbReference type="ARBA" id="ARBA00004167"/>
    </source>
</evidence>
<feature type="domain" description="VASt" evidence="6">
    <location>
        <begin position="400"/>
        <end position="565"/>
    </location>
</feature>
<dbReference type="InterPro" id="IPR051482">
    <property type="entry name" value="Cholesterol_transport"/>
</dbReference>
<gene>
    <name evidence="8" type="ORF">JXQ802_LOCUS17747</name>
    <name evidence="7" type="ORF">PYM288_LOCUS1373</name>
</gene>
<evidence type="ECO:0000313" key="8">
    <source>
        <dbReference type="EMBL" id="CAF1072266.1"/>
    </source>
</evidence>
<dbReference type="SMART" id="SM00568">
    <property type="entry name" value="GRAM"/>
    <property type="match status" value="1"/>
</dbReference>
<dbReference type="AlphaFoldDB" id="A0A813NKR0"/>
<dbReference type="PANTHER" id="PTHR23319:SF4">
    <property type="entry name" value="GRAM DOMAIN CONTAINING 1B, ISOFORM E"/>
    <property type="match status" value="1"/>
</dbReference>
<protein>
    <recommendedName>
        <fullName evidence="6">VASt domain-containing protein</fullName>
    </recommendedName>
</protein>
<reference evidence="7" key="1">
    <citation type="submission" date="2021-02" db="EMBL/GenBank/DDBJ databases">
        <authorList>
            <person name="Nowell W R."/>
        </authorList>
    </citation>
    <scope>NUCLEOTIDE SEQUENCE</scope>
</reference>
<name>A0A813NKR0_9BILA</name>
<dbReference type="EMBL" id="CAJNOL010000455">
    <property type="protein sequence ID" value="CAF1072266.1"/>
    <property type="molecule type" value="Genomic_DNA"/>
</dbReference>
<dbReference type="Gene3D" id="2.160.20.10">
    <property type="entry name" value="Single-stranded right-handed beta-helix, Pectin lyase-like"/>
    <property type="match status" value="1"/>
</dbReference>
<evidence type="ECO:0000256" key="4">
    <source>
        <dbReference type="ARBA" id="ARBA00023136"/>
    </source>
</evidence>
<dbReference type="InterPro" id="IPR005192">
    <property type="entry name" value="Glyco_hydro_49_C"/>
</dbReference>
<comment type="subcellular location">
    <subcellularLocation>
        <location evidence="1">Membrane</location>
        <topology evidence="1">Single-pass membrane protein</topology>
    </subcellularLocation>
</comment>
<keyword evidence="2" id="KW-0812">Transmembrane</keyword>
<dbReference type="Gene3D" id="2.30.29.30">
    <property type="entry name" value="Pleckstrin-homology domain (PH domain)/Phosphotyrosine-binding domain (PTB)"/>
    <property type="match status" value="1"/>
</dbReference>
<proteinExistence type="predicted"/>
<organism evidence="7 9">
    <name type="scientific">Rotaria sordida</name>
    <dbReference type="NCBI Taxonomy" id="392033"/>
    <lineage>
        <taxon>Eukaryota</taxon>
        <taxon>Metazoa</taxon>
        <taxon>Spiralia</taxon>
        <taxon>Gnathifera</taxon>
        <taxon>Rotifera</taxon>
        <taxon>Eurotatoria</taxon>
        <taxon>Bdelloidea</taxon>
        <taxon>Philodinida</taxon>
        <taxon>Philodinidae</taxon>
        <taxon>Rotaria</taxon>
    </lineage>
</organism>
<dbReference type="Proteomes" id="UP000663870">
    <property type="component" value="Unassembled WGS sequence"/>
</dbReference>
<evidence type="ECO:0000313" key="10">
    <source>
        <dbReference type="Proteomes" id="UP000663870"/>
    </source>
</evidence>
<dbReference type="PROSITE" id="PS51778">
    <property type="entry name" value="VAST"/>
    <property type="match status" value="1"/>
</dbReference>
<evidence type="ECO:0000256" key="5">
    <source>
        <dbReference type="SAM" id="MobiDB-lite"/>
    </source>
</evidence>
<dbReference type="GO" id="GO:0120015">
    <property type="term" value="F:sterol transfer activity"/>
    <property type="evidence" value="ECO:0007669"/>
    <property type="project" value="TreeGrafter"/>
</dbReference>
<dbReference type="GO" id="GO:0032366">
    <property type="term" value="P:intracellular sterol transport"/>
    <property type="evidence" value="ECO:0007669"/>
    <property type="project" value="TreeGrafter"/>
</dbReference>
<dbReference type="GO" id="GO:0005789">
    <property type="term" value="C:endoplasmic reticulum membrane"/>
    <property type="evidence" value="ECO:0007669"/>
    <property type="project" value="TreeGrafter"/>
</dbReference>
<keyword evidence="3" id="KW-1133">Transmembrane helix</keyword>
<sequence length="999" mass="115656">MPRHDCDREKTMVEAKSMQNDEFHHHHHSNRKSNAVIGHLKLKAIRKRLSKHGSYDVSDDVSNRNINGNIDNNDNNNKRSDQEHNKSPRKKSLTSISSQPIILSTKFSKESSFDSNDIFNGNDEQDTIVPNEIHKDEDIEENIQWKTNSIKSNTNKKPTKLQQKLTKTNSSCSEIVNHSNTKKQRQTLLPKSFQIRDEDFYAVFNDLPPDEQLIIAYPCAWKKDVFMHGRIFLSTNYLLFYARFFKWEESLRIPYKHIVGVTREKSNILLPNAIKLRTINQDDYLFASYIPREKIFIAIFRVWQNALLGQPLDYQQLRAFVFADQHLHDEASGDSEECIHLEHNDENVPKPRAKTISSVESLTRSIQQPTALVEPSRRTISFNLSNETISDIRTCTCENHLTKTYADRLFSFNVDTLYGLLFGDNSFTRAFHKSQNLLDYTFGEWNLNTETGKRERQVTYKTLHQSIIGTNTLSCREKQILEVEKPHLMYIVNTEVYNEGMKYTDAFYVATRFCAVKNDSEHSSLRITAEIKYIKSVNGFVRTFVEKNVNSSLDQGFNEQVRRLASHQIKEIDQQSNQKLMSRSQRHSKQSIDNNTSEKQTEENSSVNTMSLSRFKLFVKENSITGQGRLYDIGLLVGICLLFIHIFLWFKLNSIEKFLSPPEMIFLSQCRKTPGAYVKGAFQFESTDDIKVTGFGVLSGEKYVYEADTNNNYHHAIDEQCWATCVKMLRFTSELGKQQHLHLHGITVAEPPYHSFVVYGDEQSFRMSVSFYHQVGSWYWQTDGLEIYRGSTVENTFFHSNDDVLKIYHSNVRVNNIVVWKNENGPVIQWGWSPRTINDIIVDEVDIIHNRIWWSDIKVNTCIINSAPHYADTYSINTADPNQLISGLTISNVRSEGMSPCSMRIYALSNTQSVIIKNLWIEQWNELDKYSQVSLFKAYSDRNGHKVTIGNQSWDKKGFAIENYTVGTIQIMKAANNWQDIHLGRLGFDAELWNNWDAI</sequence>
<dbReference type="GO" id="GO:0005886">
    <property type="term" value="C:plasma membrane"/>
    <property type="evidence" value="ECO:0007669"/>
    <property type="project" value="TreeGrafter"/>
</dbReference>
<evidence type="ECO:0000256" key="3">
    <source>
        <dbReference type="ARBA" id="ARBA00022989"/>
    </source>
</evidence>
<dbReference type="InterPro" id="IPR012334">
    <property type="entry name" value="Pectin_lyas_fold"/>
</dbReference>
<feature type="compositionally biased region" description="Basic and acidic residues" evidence="5">
    <location>
        <begin position="76"/>
        <end position="86"/>
    </location>
</feature>
<comment type="caution">
    <text evidence="7">The sequence shown here is derived from an EMBL/GenBank/DDBJ whole genome shotgun (WGS) entry which is preliminary data.</text>
</comment>
<keyword evidence="10" id="KW-1185">Reference proteome</keyword>
<dbReference type="InterPro" id="IPR004182">
    <property type="entry name" value="GRAM"/>
</dbReference>
<dbReference type="EMBL" id="CAJNOH010000007">
    <property type="protein sequence ID" value="CAF0737923.1"/>
    <property type="molecule type" value="Genomic_DNA"/>
</dbReference>
<dbReference type="InterPro" id="IPR041274">
    <property type="entry name" value="IPU_b_solenoid"/>
</dbReference>
<dbReference type="SUPFAM" id="SSF51126">
    <property type="entry name" value="Pectin lyase-like"/>
    <property type="match status" value="1"/>
</dbReference>
<feature type="compositionally biased region" description="Low complexity" evidence="5">
    <location>
        <begin position="63"/>
        <end position="75"/>
    </location>
</feature>
<dbReference type="InterPro" id="IPR011050">
    <property type="entry name" value="Pectin_lyase_fold/virulence"/>
</dbReference>
<dbReference type="GO" id="GO:0032934">
    <property type="term" value="F:sterol binding"/>
    <property type="evidence" value="ECO:0007669"/>
    <property type="project" value="TreeGrafter"/>
</dbReference>
<evidence type="ECO:0000259" key="6">
    <source>
        <dbReference type="PROSITE" id="PS51778"/>
    </source>
</evidence>
<dbReference type="Pfam" id="PF18783">
    <property type="entry name" value="IPU_b_solenoid"/>
    <property type="match status" value="1"/>
</dbReference>
<evidence type="ECO:0000313" key="9">
    <source>
        <dbReference type="Proteomes" id="UP000663854"/>
    </source>
</evidence>
<evidence type="ECO:0000256" key="2">
    <source>
        <dbReference type="ARBA" id="ARBA00022692"/>
    </source>
</evidence>
<dbReference type="Proteomes" id="UP000663854">
    <property type="component" value="Unassembled WGS sequence"/>
</dbReference>
<dbReference type="Pfam" id="PF16016">
    <property type="entry name" value="VASt"/>
    <property type="match status" value="1"/>
</dbReference>
<feature type="region of interest" description="Disordered" evidence="5">
    <location>
        <begin position="51"/>
        <end position="98"/>
    </location>
</feature>
<feature type="compositionally biased region" description="Polar residues" evidence="5">
    <location>
        <begin position="591"/>
        <end position="607"/>
    </location>
</feature>
<dbReference type="Pfam" id="PF02893">
    <property type="entry name" value="GRAM"/>
    <property type="match status" value="1"/>
</dbReference>